<dbReference type="AlphaFoldDB" id="A0AAU8A150"/>
<keyword evidence="2" id="KW-0732">Signal</keyword>
<protein>
    <recommendedName>
        <fullName evidence="4">DUF2782 domain-containing protein</fullName>
    </recommendedName>
</protein>
<evidence type="ECO:0008006" key="4">
    <source>
        <dbReference type="Google" id="ProtNLM"/>
    </source>
</evidence>
<feature type="signal peptide" evidence="2">
    <location>
        <begin position="1"/>
        <end position="21"/>
    </location>
</feature>
<name>A0AAU8A150_9BURK</name>
<reference evidence="3" key="1">
    <citation type="submission" date="2022-06" db="EMBL/GenBank/DDBJ databases">
        <title>New Polynucleobacter species.</title>
        <authorList>
            <person name="Hahn M.W."/>
        </authorList>
    </citation>
    <scope>NUCLEOTIDE SEQUENCE</scope>
    <source>
        <strain evidence="3">UK-FUSCHL-C3</strain>
    </source>
</reference>
<feature type="region of interest" description="Disordered" evidence="1">
    <location>
        <begin position="40"/>
        <end position="93"/>
    </location>
</feature>
<dbReference type="EMBL" id="CP099959">
    <property type="protein sequence ID" value="XCC56906.1"/>
    <property type="molecule type" value="Genomic_DNA"/>
</dbReference>
<feature type="chain" id="PRO_5043986435" description="DUF2782 domain-containing protein" evidence="2">
    <location>
        <begin position="22"/>
        <end position="101"/>
    </location>
</feature>
<evidence type="ECO:0000313" key="3">
    <source>
        <dbReference type="EMBL" id="XCC56906.1"/>
    </source>
</evidence>
<organism evidence="3">
    <name type="scientific">Polynucleobacter sp. UK-FUSCHL-C3</name>
    <dbReference type="NCBI Taxonomy" id="2955208"/>
    <lineage>
        <taxon>Bacteria</taxon>
        <taxon>Pseudomonadati</taxon>
        <taxon>Pseudomonadota</taxon>
        <taxon>Betaproteobacteria</taxon>
        <taxon>Burkholderiales</taxon>
        <taxon>Burkholderiaceae</taxon>
        <taxon>Polynucleobacter</taxon>
    </lineage>
</organism>
<accession>A0AAU8A150</accession>
<proteinExistence type="predicted"/>
<gene>
    <name evidence="3" type="ORF">NKE59_05215</name>
</gene>
<sequence>MKTYLMTFGIVTTIMAMPVLAQSISPFQPEELKAINQQPLVPPQGVMGKSKPPAPESAPKKVIIGPNYTSDQPGEAEAKALGEDSAQPLNPREGLITIPFK</sequence>
<dbReference type="RefSeq" id="WP_353437907.1">
    <property type="nucleotide sequence ID" value="NZ_CP099959.1"/>
</dbReference>
<evidence type="ECO:0000256" key="1">
    <source>
        <dbReference type="SAM" id="MobiDB-lite"/>
    </source>
</evidence>
<evidence type="ECO:0000256" key="2">
    <source>
        <dbReference type="SAM" id="SignalP"/>
    </source>
</evidence>